<dbReference type="PANTHER" id="PTHR47371">
    <property type="entry name" value="LIPOTEICHOIC ACID SYNTHASE"/>
    <property type="match status" value="1"/>
</dbReference>
<evidence type="ECO:0000256" key="3">
    <source>
        <dbReference type="ARBA" id="ARBA00022692"/>
    </source>
</evidence>
<evidence type="ECO:0000313" key="8">
    <source>
        <dbReference type="Proteomes" id="UP000032675"/>
    </source>
</evidence>
<keyword evidence="2" id="KW-1003">Cell membrane</keyword>
<reference evidence="7 8" key="1">
    <citation type="submission" date="2012-11" db="EMBL/GenBank/DDBJ databases">
        <title>Whole genome sequence of Gluconacetobacter europaeus NBRC3261.</title>
        <authorList>
            <person name="Azuma Y."/>
            <person name="Higashiura N."/>
            <person name="Hirakawa H."/>
            <person name="Matsushita K."/>
        </authorList>
    </citation>
    <scope>NUCLEOTIDE SEQUENCE [LARGE SCALE GENOMIC DNA]</scope>
    <source>
        <strain evidence="7 8">NBRC 3261</strain>
    </source>
</reference>
<protein>
    <submittedName>
        <fullName evidence="7">Inner membrane protein</fullName>
    </submittedName>
</protein>
<keyword evidence="4" id="KW-1133">Transmembrane helix</keyword>
<feature type="domain" description="Sulfatase N-terminal" evidence="6">
    <location>
        <begin position="2"/>
        <end position="179"/>
    </location>
</feature>
<sequence length="239" mass="27321">MGFDRLFTLEDVDANARTKWPMPPGMAVKWLTNNDLTDGDSYRLLWKNIQKLHETGNPFYYGMYTVGTHVGLNSPEFKYGDGRNAYLNKFYNMDQQFGAFLRRFNDSPIADDTILIFTVDHATYPEPNFLQTFGLKDRYFVDQVPLIIYKKNTTTDLQIDASGRNSLDIAPTIMDLVGIRDFRTTFLGCSLFDEICHSDFDHLSALGLEYYKTDRDVVTPVQLPTSIRSVVQSIQAYGG</sequence>
<dbReference type="InterPro" id="IPR000917">
    <property type="entry name" value="Sulfatase_N"/>
</dbReference>
<proteinExistence type="predicted"/>
<keyword evidence="5" id="KW-0472">Membrane</keyword>
<dbReference type="SUPFAM" id="SSF53649">
    <property type="entry name" value="Alkaline phosphatase-like"/>
    <property type="match status" value="1"/>
</dbReference>
<evidence type="ECO:0000256" key="4">
    <source>
        <dbReference type="ARBA" id="ARBA00022989"/>
    </source>
</evidence>
<comment type="subcellular location">
    <subcellularLocation>
        <location evidence="1">Cell membrane</location>
        <topology evidence="1">Multi-pass membrane protein</topology>
    </subcellularLocation>
</comment>
<evidence type="ECO:0000313" key="7">
    <source>
        <dbReference type="EMBL" id="GAN97504.1"/>
    </source>
</evidence>
<evidence type="ECO:0000256" key="1">
    <source>
        <dbReference type="ARBA" id="ARBA00004651"/>
    </source>
</evidence>
<gene>
    <name evidence="7" type="ORF">Geu3261_0193_008</name>
</gene>
<dbReference type="InterPro" id="IPR050448">
    <property type="entry name" value="OpgB/LTA_synthase_biosynth"/>
</dbReference>
<evidence type="ECO:0000259" key="6">
    <source>
        <dbReference type="Pfam" id="PF00884"/>
    </source>
</evidence>
<keyword evidence="3" id="KW-0812">Transmembrane</keyword>
<dbReference type="Pfam" id="PF00884">
    <property type="entry name" value="Sulfatase"/>
    <property type="match status" value="1"/>
</dbReference>
<accession>A0A0D6Q238</accession>
<evidence type="ECO:0000256" key="2">
    <source>
        <dbReference type="ARBA" id="ARBA00022475"/>
    </source>
</evidence>
<evidence type="ECO:0000256" key="5">
    <source>
        <dbReference type="ARBA" id="ARBA00023136"/>
    </source>
</evidence>
<dbReference type="GO" id="GO:0005886">
    <property type="term" value="C:plasma membrane"/>
    <property type="evidence" value="ECO:0007669"/>
    <property type="project" value="UniProtKB-SubCell"/>
</dbReference>
<organism evidence="7 8">
    <name type="scientific">Komagataeibacter europaeus NBRC 3261</name>
    <dbReference type="NCBI Taxonomy" id="1234669"/>
    <lineage>
        <taxon>Bacteria</taxon>
        <taxon>Pseudomonadati</taxon>
        <taxon>Pseudomonadota</taxon>
        <taxon>Alphaproteobacteria</taxon>
        <taxon>Acetobacterales</taxon>
        <taxon>Acetobacteraceae</taxon>
        <taxon>Komagataeibacter</taxon>
    </lineage>
</organism>
<dbReference type="PANTHER" id="PTHR47371:SF3">
    <property type="entry name" value="PHOSPHOGLYCEROL TRANSFERASE I"/>
    <property type="match status" value="1"/>
</dbReference>
<dbReference type="InterPro" id="IPR017850">
    <property type="entry name" value="Alkaline_phosphatase_core_sf"/>
</dbReference>
<comment type="caution">
    <text evidence="7">The sequence shown here is derived from an EMBL/GenBank/DDBJ whole genome shotgun (WGS) entry which is preliminary data.</text>
</comment>
<dbReference type="EMBL" id="BANI01000169">
    <property type="protein sequence ID" value="GAN97504.1"/>
    <property type="molecule type" value="Genomic_DNA"/>
</dbReference>
<dbReference type="Proteomes" id="UP000032675">
    <property type="component" value="Unassembled WGS sequence"/>
</dbReference>
<name>A0A0D6Q238_KOMEU</name>
<dbReference type="AlphaFoldDB" id="A0A0D6Q238"/>
<dbReference type="Gene3D" id="3.40.720.10">
    <property type="entry name" value="Alkaline Phosphatase, subunit A"/>
    <property type="match status" value="1"/>
</dbReference>